<comment type="caution">
    <text evidence="1">The sequence shown here is derived from an EMBL/GenBank/DDBJ whole genome shotgun (WGS) entry which is preliminary data.</text>
</comment>
<keyword evidence="2" id="KW-1185">Reference proteome</keyword>
<protein>
    <submittedName>
        <fullName evidence="1">Uncharacterized protein</fullName>
    </submittedName>
</protein>
<evidence type="ECO:0000313" key="2">
    <source>
        <dbReference type="Proteomes" id="UP001370490"/>
    </source>
</evidence>
<evidence type="ECO:0000313" key="1">
    <source>
        <dbReference type="EMBL" id="KAK6917500.1"/>
    </source>
</evidence>
<reference evidence="1 2" key="1">
    <citation type="submission" date="2023-12" db="EMBL/GenBank/DDBJ databases">
        <title>A high-quality genome assembly for Dillenia turbinata (Dilleniales).</title>
        <authorList>
            <person name="Chanderbali A."/>
        </authorList>
    </citation>
    <scope>NUCLEOTIDE SEQUENCE [LARGE SCALE GENOMIC DNA]</scope>
    <source>
        <strain evidence="1">LSX21</strain>
        <tissue evidence="1">Leaf</tissue>
    </source>
</reference>
<gene>
    <name evidence="1" type="ORF">RJ641_018251</name>
</gene>
<dbReference type="AlphaFoldDB" id="A0AAN8UL31"/>
<organism evidence="1 2">
    <name type="scientific">Dillenia turbinata</name>
    <dbReference type="NCBI Taxonomy" id="194707"/>
    <lineage>
        <taxon>Eukaryota</taxon>
        <taxon>Viridiplantae</taxon>
        <taxon>Streptophyta</taxon>
        <taxon>Embryophyta</taxon>
        <taxon>Tracheophyta</taxon>
        <taxon>Spermatophyta</taxon>
        <taxon>Magnoliopsida</taxon>
        <taxon>eudicotyledons</taxon>
        <taxon>Gunneridae</taxon>
        <taxon>Pentapetalae</taxon>
        <taxon>Dilleniales</taxon>
        <taxon>Dilleniaceae</taxon>
        <taxon>Dillenia</taxon>
    </lineage>
</organism>
<name>A0AAN8UL31_9MAGN</name>
<dbReference type="PANTHER" id="PTHR34538">
    <property type="entry name" value="EXPRESSED PROTEIN"/>
    <property type="match status" value="1"/>
</dbReference>
<accession>A0AAN8UL31</accession>
<sequence length="85" mass="9756">MGFIGGLTGANNYGKRHCRSLFWRVRATVKKAMKNSSKEQLKFHYDPSSYALNFDDGCRDMGRAQRENSSEDCKNITTWIYPSDP</sequence>
<dbReference type="EMBL" id="JBAMMX010000023">
    <property type="protein sequence ID" value="KAK6917500.1"/>
    <property type="molecule type" value="Genomic_DNA"/>
</dbReference>
<dbReference type="PANTHER" id="PTHR34538:SF10">
    <property type="entry name" value="GENOME ASSEMBLY, CHROMOSOME: A06"/>
    <property type="match status" value="1"/>
</dbReference>
<proteinExistence type="predicted"/>
<dbReference type="Proteomes" id="UP001370490">
    <property type="component" value="Unassembled WGS sequence"/>
</dbReference>